<comment type="caution">
    <text evidence="4">The sequence shown here is derived from an EMBL/GenBank/DDBJ whole genome shotgun (WGS) entry which is preliminary data.</text>
</comment>
<protein>
    <submittedName>
        <fullName evidence="4">Uncharacterized protein</fullName>
    </submittedName>
</protein>
<proteinExistence type="predicted"/>
<evidence type="ECO:0000313" key="2">
    <source>
        <dbReference type="EMBL" id="GMN31735.1"/>
    </source>
</evidence>
<reference evidence="4" key="1">
    <citation type="submission" date="2023-07" db="EMBL/GenBank/DDBJ databases">
        <title>draft genome sequence of fig (Ficus carica).</title>
        <authorList>
            <person name="Takahashi T."/>
            <person name="Nishimura K."/>
        </authorList>
    </citation>
    <scope>NUCLEOTIDE SEQUENCE</scope>
</reference>
<evidence type="ECO:0000313" key="4">
    <source>
        <dbReference type="EMBL" id="GMN31767.1"/>
    </source>
</evidence>
<name>A0AA88CVT9_FICCA</name>
<dbReference type="Proteomes" id="UP001187192">
    <property type="component" value="Unassembled WGS sequence"/>
</dbReference>
<evidence type="ECO:0000313" key="5">
    <source>
        <dbReference type="Proteomes" id="UP001187192"/>
    </source>
</evidence>
<organism evidence="4 5">
    <name type="scientific">Ficus carica</name>
    <name type="common">Common fig</name>
    <dbReference type="NCBI Taxonomy" id="3494"/>
    <lineage>
        <taxon>Eukaryota</taxon>
        <taxon>Viridiplantae</taxon>
        <taxon>Streptophyta</taxon>
        <taxon>Embryophyta</taxon>
        <taxon>Tracheophyta</taxon>
        <taxon>Spermatophyta</taxon>
        <taxon>Magnoliopsida</taxon>
        <taxon>eudicotyledons</taxon>
        <taxon>Gunneridae</taxon>
        <taxon>Pentapetalae</taxon>
        <taxon>rosids</taxon>
        <taxon>fabids</taxon>
        <taxon>Rosales</taxon>
        <taxon>Moraceae</taxon>
        <taxon>Ficeae</taxon>
        <taxon>Ficus</taxon>
    </lineage>
</organism>
<gene>
    <name evidence="1" type="ORF">TIFTF001_044614</name>
    <name evidence="2" type="ORF">TIFTF001_044616</name>
    <name evidence="3" type="ORF">TIFTF001_044618</name>
    <name evidence="4" type="ORF">TIFTF001_044620</name>
</gene>
<dbReference type="EMBL" id="BTGU01003401">
    <property type="protein sequence ID" value="GMN31735.1"/>
    <property type="molecule type" value="Genomic_DNA"/>
</dbReference>
<accession>A0AA88CVT9</accession>
<dbReference type="EMBL" id="BTGU01003400">
    <property type="protein sequence ID" value="GMN31725.1"/>
    <property type="molecule type" value="Genomic_DNA"/>
</dbReference>
<keyword evidence="5" id="KW-1185">Reference proteome</keyword>
<sequence>MNPNQESEAEDDLPQQNVPNLPLQALMGHMERLLTRALEPIQEKLDEVDARTRNRQPLNVQNRCRGGRDISDEELEVLEEPPINRGRFRHGNGNREARNRESKLVLFGTLWPATMRERHLMLVAWMSHPPSLAPLSSQGLHNSSPMTGHNKETTPYGLALVNNLPSLASLASQGLHTSP</sequence>
<dbReference type="EMBL" id="BTGU01003402">
    <property type="protein sequence ID" value="GMN31751.1"/>
    <property type="molecule type" value="Genomic_DNA"/>
</dbReference>
<dbReference type="AlphaFoldDB" id="A0AA88CVT9"/>
<dbReference type="EMBL" id="BTGU01003403">
    <property type="protein sequence ID" value="GMN31767.1"/>
    <property type="molecule type" value="Genomic_DNA"/>
</dbReference>
<evidence type="ECO:0000313" key="1">
    <source>
        <dbReference type="EMBL" id="GMN31725.1"/>
    </source>
</evidence>
<evidence type="ECO:0000313" key="3">
    <source>
        <dbReference type="EMBL" id="GMN31751.1"/>
    </source>
</evidence>